<evidence type="ECO:0008006" key="4">
    <source>
        <dbReference type="Google" id="ProtNLM"/>
    </source>
</evidence>
<accession>A0AAE3CHA3</accession>
<reference evidence="2" key="1">
    <citation type="journal article" date="2021" name="Genome Biol. Evol.">
        <title>Continental-Scale Gene Flow Prevents Allopatric Divergence of Pelagic Freshwater Bacteria.</title>
        <authorList>
            <person name="Hoetzinger M."/>
            <person name="Pitt A."/>
            <person name="Huemer A."/>
            <person name="Hahn M.W."/>
        </authorList>
    </citation>
    <scope>NUCLEOTIDE SEQUENCE</scope>
    <source>
        <strain evidence="2">AP-YLGG-20-G6</strain>
    </source>
</reference>
<sequence>MKKSLITPILLAMGLSGCMSMIQTTAMSARDAAPVPKERLVKYQEPDVKRTFPIYVTRDVGMLGGACYLELWVDDTKVGVFDTGETAKFYIEPGNHTLEVNWDQQGKGLCGMTSSPTYQVIRTREDRPKNAYRLTIIGDKPMVAVGN</sequence>
<dbReference type="Proteomes" id="UP000762271">
    <property type="component" value="Unassembled WGS sequence"/>
</dbReference>
<gene>
    <name evidence="2" type="ORF">G6693_03565</name>
</gene>
<keyword evidence="1" id="KW-0732">Signal</keyword>
<evidence type="ECO:0000256" key="1">
    <source>
        <dbReference type="SAM" id="SignalP"/>
    </source>
</evidence>
<dbReference type="AlphaFoldDB" id="A0AAE3CHA3"/>
<proteinExistence type="predicted"/>
<name>A0AAE3CHA3_9BURK</name>
<feature type="signal peptide" evidence="1">
    <location>
        <begin position="1"/>
        <end position="20"/>
    </location>
</feature>
<dbReference type="EMBL" id="JAANGI010000001">
    <property type="protein sequence ID" value="MBT8591000.1"/>
    <property type="molecule type" value="Genomic_DNA"/>
</dbReference>
<evidence type="ECO:0000313" key="3">
    <source>
        <dbReference type="Proteomes" id="UP000762271"/>
    </source>
</evidence>
<comment type="caution">
    <text evidence="2">The sequence shown here is derived from an EMBL/GenBank/DDBJ whole genome shotgun (WGS) entry which is preliminary data.</text>
</comment>
<feature type="chain" id="PRO_5041972536" description="Lipoprotein" evidence="1">
    <location>
        <begin position="21"/>
        <end position="147"/>
    </location>
</feature>
<organism evidence="2 3">
    <name type="scientific">Polynucleobacter paneuropaeus</name>
    <dbReference type="NCBI Taxonomy" id="2527775"/>
    <lineage>
        <taxon>Bacteria</taxon>
        <taxon>Pseudomonadati</taxon>
        <taxon>Pseudomonadota</taxon>
        <taxon>Betaproteobacteria</taxon>
        <taxon>Burkholderiales</taxon>
        <taxon>Burkholderiaceae</taxon>
        <taxon>Polynucleobacter</taxon>
    </lineage>
</organism>
<evidence type="ECO:0000313" key="2">
    <source>
        <dbReference type="EMBL" id="MBT8591000.1"/>
    </source>
</evidence>
<protein>
    <recommendedName>
        <fullName evidence="4">Lipoprotein</fullName>
    </recommendedName>
</protein>
<dbReference type="PROSITE" id="PS51257">
    <property type="entry name" value="PROKAR_LIPOPROTEIN"/>
    <property type="match status" value="1"/>
</dbReference>